<keyword evidence="2" id="KW-1185">Reference proteome</keyword>
<comment type="caution">
    <text evidence="1">The sequence shown here is derived from an EMBL/GenBank/DDBJ whole genome shotgun (WGS) entry which is preliminary data.</text>
</comment>
<sequence length="99" mass="10980">MSSLSLPWLFRGGARHRQRRKEESASSSSAAAQVEELGVTPQLLDFTKGFTVDTFKNFPIQVYPTANGDLDASSGNNPNDDLSEWQERHAMLLLARSKV</sequence>
<accession>A0AAP0BWS0</accession>
<proteinExistence type="predicted"/>
<reference evidence="1 2" key="1">
    <citation type="journal article" date="2022" name="Nat. Plants">
        <title>Genomes of leafy and leafless Platanthera orchids illuminate the evolution of mycoheterotrophy.</title>
        <authorList>
            <person name="Li M.H."/>
            <person name="Liu K.W."/>
            <person name="Li Z."/>
            <person name="Lu H.C."/>
            <person name="Ye Q.L."/>
            <person name="Zhang D."/>
            <person name="Wang J.Y."/>
            <person name="Li Y.F."/>
            <person name="Zhong Z.M."/>
            <person name="Liu X."/>
            <person name="Yu X."/>
            <person name="Liu D.K."/>
            <person name="Tu X.D."/>
            <person name="Liu B."/>
            <person name="Hao Y."/>
            <person name="Liao X.Y."/>
            <person name="Jiang Y.T."/>
            <person name="Sun W.H."/>
            <person name="Chen J."/>
            <person name="Chen Y.Q."/>
            <person name="Ai Y."/>
            <person name="Zhai J.W."/>
            <person name="Wu S.S."/>
            <person name="Zhou Z."/>
            <person name="Hsiao Y.Y."/>
            <person name="Wu W.L."/>
            <person name="Chen Y.Y."/>
            <person name="Lin Y.F."/>
            <person name="Hsu J.L."/>
            <person name="Li C.Y."/>
            <person name="Wang Z.W."/>
            <person name="Zhao X."/>
            <person name="Zhong W.Y."/>
            <person name="Ma X.K."/>
            <person name="Ma L."/>
            <person name="Huang J."/>
            <person name="Chen G.Z."/>
            <person name="Huang M.Z."/>
            <person name="Huang L."/>
            <person name="Peng D.H."/>
            <person name="Luo Y.B."/>
            <person name="Zou S.Q."/>
            <person name="Chen S.P."/>
            <person name="Lan S."/>
            <person name="Tsai W.C."/>
            <person name="Van de Peer Y."/>
            <person name="Liu Z.J."/>
        </authorList>
    </citation>
    <scope>NUCLEOTIDE SEQUENCE [LARGE SCALE GENOMIC DNA]</scope>
    <source>
        <strain evidence="1">Lor287</strain>
    </source>
</reference>
<evidence type="ECO:0000313" key="2">
    <source>
        <dbReference type="Proteomes" id="UP001418222"/>
    </source>
</evidence>
<organism evidence="1 2">
    <name type="scientific">Platanthera zijinensis</name>
    <dbReference type="NCBI Taxonomy" id="2320716"/>
    <lineage>
        <taxon>Eukaryota</taxon>
        <taxon>Viridiplantae</taxon>
        <taxon>Streptophyta</taxon>
        <taxon>Embryophyta</taxon>
        <taxon>Tracheophyta</taxon>
        <taxon>Spermatophyta</taxon>
        <taxon>Magnoliopsida</taxon>
        <taxon>Liliopsida</taxon>
        <taxon>Asparagales</taxon>
        <taxon>Orchidaceae</taxon>
        <taxon>Orchidoideae</taxon>
        <taxon>Orchideae</taxon>
        <taxon>Orchidinae</taxon>
        <taxon>Platanthera</taxon>
    </lineage>
</organism>
<evidence type="ECO:0000313" key="1">
    <source>
        <dbReference type="EMBL" id="KAK8951644.1"/>
    </source>
</evidence>
<dbReference type="EMBL" id="JBBWWQ010000003">
    <property type="protein sequence ID" value="KAK8951644.1"/>
    <property type="molecule type" value="Genomic_DNA"/>
</dbReference>
<name>A0AAP0BWS0_9ASPA</name>
<dbReference type="AlphaFoldDB" id="A0AAP0BWS0"/>
<gene>
    <name evidence="1" type="ORF">KSP39_PZI003957</name>
</gene>
<dbReference type="Proteomes" id="UP001418222">
    <property type="component" value="Unassembled WGS sequence"/>
</dbReference>
<protein>
    <submittedName>
        <fullName evidence="1">Uncharacterized protein</fullName>
    </submittedName>
</protein>